<keyword evidence="1" id="KW-1133">Transmembrane helix</keyword>
<comment type="caution">
    <text evidence="2">The sequence shown here is derived from an EMBL/GenBank/DDBJ whole genome shotgun (WGS) entry which is preliminary data.</text>
</comment>
<organism evidence="2 3">
    <name type="scientific">Candidatus Schekmanbacteria bacterium RBG_13_48_7</name>
    <dbReference type="NCBI Taxonomy" id="1817878"/>
    <lineage>
        <taxon>Bacteria</taxon>
        <taxon>Candidatus Schekmaniibacteriota</taxon>
    </lineage>
</organism>
<gene>
    <name evidence="2" type="ORF">A2161_15610</name>
</gene>
<name>A0A1F7RKK5_9BACT</name>
<evidence type="ECO:0000256" key="1">
    <source>
        <dbReference type="SAM" id="Phobius"/>
    </source>
</evidence>
<dbReference type="Proteomes" id="UP000179266">
    <property type="component" value="Unassembled WGS sequence"/>
</dbReference>
<feature type="transmembrane region" description="Helical" evidence="1">
    <location>
        <begin position="6"/>
        <end position="26"/>
    </location>
</feature>
<keyword evidence="1" id="KW-0472">Membrane</keyword>
<accession>A0A1F7RKK5</accession>
<proteinExistence type="predicted"/>
<evidence type="ECO:0000313" key="2">
    <source>
        <dbReference type="EMBL" id="OGL42043.1"/>
    </source>
</evidence>
<dbReference type="EMBL" id="MGDD01000335">
    <property type="protein sequence ID" value="OGL42043.1"/>
    <property type="molecule type" value="Genomic_DNA"/>
</dbReference>
<sequence length="541" mass="63744">MSFIQIFVIFGIIFLFIIFMIVRNIFQNRELEQLSSDTDFFYDDDETLSDDSDVGAGIYSAKGHMRRVAILREEGQIDEVVLEIKKVKEIQETRDRIYFKSFRKLIEDNIKENKFAIAHKFLDKYEENLGASSEKQYSLVSYLPFQELYQMKTDVAIGLKQTDDAYKFALLTDWFRYHEQYERPINVLKFAYEEFITYLKELNGGTVTKKYLPSIKNYLSNISLASLDPEKFLSVQRIKQIEKEIKGKRSSDNINEFVKKTFQLPFNNFCNSLDTFLADGDVDQTLIHSSSFQYGSGKEIKFAMRYALQEIMRTNAYHATEKIEQGERLYKKTDGSLVRGSEIAIQFYKERNFNAHKSTANIFVIIYFLLFWDAIHAIVVPESDDIPVNTKHLKFKGLPEDCFRDGFQDRRYEFFAVRESELYEADLLDECRKAINKHPEEPCPVINKIGWDIINHGSIKQIFESFNKMKLINLFQFIANNFRLYKAMPDVYITPNDEGQGRFIIARHYDESFSETELFWILNLHYNLEIPTEIFYIHDPK</sequence>
<feature type="transmembrane region" description="Helical" evidence="1">
    <location>
        <begin position="359"/>
        <end position="379"/>
    </location>
</feature>
<protein>
    <submittedName>
        <fullName evidence="2">Uncharacterized protein</fullName>
    </submittedName>
</protein>
<dbReference type="AlphaFoldDB" id="A0A1F7RKK5"/>
<keyword evidence="1" id="KW-0812">Transmembrane</keyword>
<reference evidence="2 3" key="1">
    <citation type="journal article" date="2016" name="Nat. Commun.">
        <title>Thousands of microbial genomes shed light on interconnected biogeochemical processes in an aquifer system.</title>
        <authorList>
            <person name="Anantharaman K."/>
            <person name="Brown C.T."/>
            <person name="Hug L.A."/>
            <person name="Sharon I."/>
            <person name="Castelle C.J."/>
            <person name="Probst A.J."/>
            <person name="Thomas B.C."/>
            <person name="Singh A."/>
            <person name="Wilkins M.J."/>
            <person name="Karaoz U."/>
            <person name="Brodie E.L."/>
            <person name="Williams K.H."/>
            <person name="Hubbard S.S."/>
            <person name="Banfield J.F."/>
        </authorList>
    </citation>
    <scope>NUCLEOTIDE SEQUENCE [LARGE SCALE GENOMIC DNA]</scope>
</reference>
<evidence type="ECO:0000313" key="3">
    <source>
        <dbReference type="Proteomes" id="UP000179266"/>
    </source>
</evidence>